<dbReference type="STRING" id="1408189.CLAC_11650"/>
<name>A0A0K2H2G5_9CORY</name>
<dbReference type="Pfam" id="PF04954">
    <property type="entry name" value="SIP"/>
    <property type="match status" value="2"/>
</dbReference>
<dbReference type="Proteomes" id="UP000058446">
    <property type="component" value="Chromosome"/>
</dbReference>
<protein>
    <submittedName>
        <fullName evidence="3">Side tail fiber protein</fullName>
    </submittedName>
</protein>
<dbReference type="InterPro" id="IPR039374">
    <property type="entry name" value="SIP_fam"/>
</dbReference>
<dbReference type="Gene3D" id="3.40.50.80">
    <property type="entry name" value="Nucleotide-binding domain of ferredoxin-NADP reductase (FNR) module"/>
    <property type="match status" value="1"/>
</dbReference>
<dbReference type="InterPro" id="IPR039261">
    <property type="entry name" value="FNR_nucleotide-bd"/>
</dbReference>
<dbReference type="PANTHER" id="PTHR30157:SF0">
    <property type="entry name" value="NADPH-DEPENDENT FERRIC-CHELATE REDUCTASE"/>
    <property type="match status" value="1"/>
</dbReference>
<dbReference type="PANTHER" id="PTHR30157">
    <property type="entry name" value="FERRIC REDUCTASE, NADPH-DEPENDENT"/>
    <property type="match status" value="1"/>
</dbReference>
<evidence type="ECO:0000259" key="2">
    <source>
        <dbReference type="PROSITE" id="PS51384"/>
    </source>
</evidence>
<keyword evidence="4" id="KW-1185">Reference proteome</keyword>
<dbReference type="CDD" id="cd06193">
    <property type="entry name" value="siderophore_interacting"/>
    <property type="match status" value="1"/>
</dbReference>
<organism evidence="3 4">
    <name type="scientific">Corynebacterium lactis RW2-5</name>
    <dbReference type="NCBI Taxonomy" id="1408189"/>
    <lineage>
        <taxon>Bacteria</taxon>
        <taxon>Bacillati</taxon>
        <taxon>Actinomycetota</taxon>
        <taxon>Actinomycetes</taxon>
        <taxon>Mycobacteriales</taxon>
        <taxon>Corynebacteriaceae</taxon>
        <taxon>Corynebacterium</taxon>
    </lineage>
</organism>
<gene>
    <name evidence="3" type="ORF">CLAC_11650</name>
</gene>
<dbReference type="EMBL" id="CP006841">
    <property type="protein sequence ID" value="ALA68222.1"/>
    <property type="molecule type" value="Genomic_DNA"/>
</dbReference>
<reference evidence="3 4" key="1">
    <citation type="submission" date="2013-10" db="EMBL/GenBank/DDBJ databases">
        <title>Complete genome sequence of Corynebacterium lactis DSM 45799(T), isolated from raw cow milk.</title>
        <authorList>
            <person name="Ruckert C."/>
            <person name="Albersmeier A."/>
            <person name="Lipski A."/>
            <person name="Kalinowski J."/>
        </authorList>
    </citation>
    <scope>NUCLEOTIDE SEQUENCE [LARGE SCALE GENOMIC DNA]</scope>
    <source>
        <strain evidence="3 4">RW2-5</strain>
    </source>
</reference>
<dbReference type="PATRIC" id="fig|1408189.4.peg.2351"/>
<sequence length="374" mass="39527">MYAPFTVRVARTERISPHFQRITFHGVDDMGPAETIRDLRIKLIIPGPSGLPCFESDSDWYALWTSLDPATRGNLRTYSVRAFRRPQAPNAAGTPLPAELDIDFVIHAEDPGPASAWAASASEGDELIVIAPTRDDDSGRGIEFAPGDNRIVRMLGDETTLPAIAKTLQEWPEGVRGDIYIEVPTSADVQTLELPDAVGIHWLPRDAAGVEATLAEPVECGELLMRSLELLGHELGVGDGVGDVDADAGGAESGADVSADGGVGSEEGVSVSAGSGSSGVVASTADEPLVWETPSYSSDGEDLGAEGSAAQKATAQDGAKNAATTHGIDDTYYWIAGEAGAVVKMRRMLVREWGVPRGHVSFMGYWKRGVAAKD</sequence>
<dbReference type="OrthoDB" id="3291337at2"/>
<proteinExistence type="predicted"/>
<accession>A0A0K2H2G5</accession>
<dbReference type="KEGG" id="clw:CLAC_11650"/>
<dbReference type="RefSeq" id="WP_053413022.1">
    <property type="nucleotide sequence ID" value="NZ_CP006841.1"/>
</dbReference>
<dbReference type="PROSITE" id="PS51384">
    <property type="entry name" value="FAD_FR"/>
    <property type="match status" value="1"/>
</dbReference>
<evidence type="ECO:0000313" key="4">
    <source>
        <dbReference type="Proteomes" id="UP000058446"/>
    </source>
</evidence>
<dbReference type="Pfam" id="PF08021">
    <property type="entry name" value="FAD_binding_9"/>
    <property type="match status" value="1"/>
</dbReference>
<dbReference type="Gene3D" id="2.40.30.10">
    <property type="entry name" value="Translation factors"/>
    <property type="match status" value="1"/>
</dbReference>
<dbReference type="InterPro" id="IPR013113">
    <property type="entry name" value="SIP_FAD-bd"/>
</dbReference>
<feature type="region of interest" description="Disordered" evidence="1">
    <location>
        <begin position="243"/>
        <end position="322"/>
    </location>
</feature>
<dbReference type="GO" id="GO:0016491">
    <property type="term" value="F:oxidoreductase activity"/>
    <property type="evidence" value="ECO:0007669"/>
    <property type="project" value="InterPro"/>
</dbReference>
<feature type="compositionally biased region" description="Low complexity" evidence="1">
    <location>
        <begin position="247"/>
        <end position="283"/>
    </location>
</feature>
<feature type="domain" description="FAD-binding FR-type" evidence="2">
    <location>
        <begin position="2"/>
        <end position="147"/>
    </location>
</feature>
<evidence type="ECO:0000313" key="3">
    <source>
        <dbReference type="EMBL" id="ALA68222.1"/>
    </source>
</evidence>
<dbReference type="InterPro" id="IPR017927">
    <property type="entry name" value="FAD-bd_FR_type"/>
</dbReference>
<dbReference type="AlphaFoldDB" id="A0A0K2H2G5"/>
<evidence type="ECO:0000256" key="1">
    <source>
        <dbReference type="SAM" id="MobiDB-lite"/>
    </source>
</evidence>
<dbReference type="InterPro" id="IPR007037">
    <property type="entry name" value="SIP_rossman_dom"/>
</dbReference>